<reference evidence="2 3" key="1">
    <citation type="journal article" date="2018" name="Nat. Ecol. Evol.">
        <title>Pezizomycetes genomes reveal the molecular basis of ectomycorrhizal truffle lifestyle.</title>
        <authorList>
            <person name="Murat C."/>
            <person name="Payen T."/>
            <person name="Noel B."/>
            <person name="Kuo A."/>
            <person name="Morin E."/>
            <person name="Chen J."/>
            <person name="Kohler A."/>
            <person name="Krizsan K."/>
            <person name="Balestrini R."/>
            <person name="Da Silva C."/>
            <person name="Montanini B."/>
            <person name="Hainaut M."/>
            <person name="Levati E."/>
            <person name="Barry K.W."/>
            <person name="Belfiori B."/>
            <person name="Cichocki N."/>
            <person name="Clum A."/>
            <person name="Dockter R.B."/>
            <person name="Fauchery L."/>
            <person name="Guy J."/>
            <person name="Iotti M."/>
            <person name="Le Tacon F."/>
            <person name="Lindquist E.A."/>
            <person name="Lipzen A."/>
            <person name="Malagnac F."/>
            <person name="Mello A."/>
            <person name="Molinier V."/>
            <person name="Miyauchi S."/>
            <person name="Poulain J."/>
            <person name="Riccioni C."/>
            <person name="Rubini A."/>
            <person name="Sitrit Y."/>
            <person name="Splivallo R."/>
            <person name="Traeger S."/>
            <person name="Wang M."/>
            <person name="Zifcakova L."/>
            <person name="Wipf D."/>
            <person name="Zambonelli A."/>
            <person name="Paolocci F."/>
            <person name="Nowrousian M."/>
            <person name="Ottonello S."/>
            <person name="Baldrian P."/>
            <person name="Spatafora J.W."/>
            <person name="Henrissat B."/>
            <person name="Nagy L.G."/>
            <person name="Aury J.M."/>
            <person name="Wincker P."/>
            <person name="Grigoriev I.V."/>
            <person name="Bonfante P."/>
            <person name="Martin F.M."/>
        </authorList>
    </citation>
    <scope>NUCLEOTIDE SEQUENCE [LARGE SCALE GENOMIC DNA]</scope>
    <source>
        <strain evidence="2 3">RN42</strain>
    </source>
</reference>
<dbReference type="PANTHER" id="PTHR47843">
    <property type="entry name" value="BTB DOMAIN-CONTAINING PROTEIN-RELATED"/>
    <property type="match status" value="1"/>
</dbReference>
<protein>
    <recommendedName>
        <fullName evidence="1">BTB domain-containing protein</fullName>
    </recommendedName>
</protein>
<feature type="domain" description="BTB" evidence="1">
    <location>
        <begin position="5"/>
        <end position="56"/>
    </location>
</feature>
<dbReference type="SUPFAM" id="SSF54695">
    <property type="entry name" value="POZ domain"/>
    <property type="match status" value="1"/>
</dbReference>
<dbReference type="Pfam" id="PF00651">
    <property type="entry name" value="BTB"/>
    <property type="match status" value="1"/>
</dbReference>
<accession>A0A3N4HPB3</accession>
<dbReference type="PANTHER" id="PTHR47843:SF5">
    <property type="entry name" value="BTB_POZ DOMAIN PROTEIN"/>
    <property type="match status" value="1"/>
</dbReference>
<dbReference type="Proteomes" id="UP000275078">
    <property type="component" value="Unassembled WGS sequence"/>
</dbReference>
<evidence type="ECO:0000259" key="1">
    <source>
        <dbReference type="Pfam" id="PF00651"/>
    </source>
</evidence>
<name>A0A3N4HPB3_ASCIM</name>
<evidence type="ECO:0000313" key="2">
    <source>
        <dbReference type="EMBL" id="RPA75665.1"/>
    </source>
</evidence>
<dbReference type="EMBL" id="ML119759">
    <property type="protein sequence ID" value="RPA75665.1"/>
    <property type="molecule type" value="Genomic_DNA"/>
</dbReference>
<dbReference type="AlphaFoldDB" id="A0A3N4HPB3"/>
<dbReference type="OrthoDB" id="6359816at2759"/>
<sequence>MGASLFLNPTYSDFTIACGYYTWPAHRAFFCSQSDFFKAALSGGFKEAQESKITIKYLRDAEEHQQTHPELTTKTNCTHTITGEKEPIHSVAAALVRKIYRATDDSDPDKLRLVAIRTWLQLMKRANPGFTSAESLQKLTEFRKLVRGFPEIAYGIVFELVNKKRPYDIDY</sequence>
<dbReference type="Gene3D" id="3.30.710.10">
    <property type="entry name" value="Potassium Channel Kv1.1, Chain A"/>
    <property type="match status" value="1"/>
</dbReference>
<dbReference type="InterPro" id="IPR000210">
    <property type="entry name" value="BTB/POZ_dom"/>
</dbReference>
<proteinExistence type="predicted"/>
<keyword evidence="3" id="KW-1185">Reference proteome</keyword>
<organism evidence="2 3">
    <name type="scientific">Ascobolus immersus RN42</name>
    <dbReference type="NCBI Taxonomy" id="1160509"/>
    <lineage>
        <taxon>Eukaryota</taxon>
        <taxon>Fungi</taxon>
        <taxon>Dikarya</taxon>
        <taxon>Ascomycota</taxon>
        <taxon>Pezizomycotina</taxon>
        <taxon>Pezizomycetes</taxon>
        <taxon>Pezizales</taxon>
        <taxon>Ascobolaceae</taxon>
        <taxon>Ascobolus</taxon>
    </lineage>
</organism>
<dbReference type="InterPro" id="IPR011333">
    <property type="entry name" value="SKP1/BTB/POZ_sf"/>
</dbReference>
<gene>
    <name evidence="2" type="ORF">BJ508DRAFT_311756</name>
</gene>
<evidence type="ECO:0000313" key="3">
    <source>
        <dbReference type="Proteomes" id="UP000275078"/>
    </source>
</evidence>